<comment type="similarity">
    <text evidence="6">Belongs to the ABC-4 integral membrane protein family.</text>
</comment>
<dbReference type="RefSeq" id="WP_090288725.1">
    <property type="nucleotide sequence ID" value="NZ_FNCK01000001.1"/>
</dbReference>
<evidence type="ECO:0000256" key="1">
    <source>
        <dbReference type="ARBA" id="ARBA00004651"/>
    </source>
</evidence>
<evidence type="ECO:0000256" key="2">
    <source>
        <dbReference type="ARBA" id="ARBA00022475"/>
    </source>
</evidence>
<keyword evidence="2" id="KW-1003">Cell membrane</keyword>
<feature type="transmembrane region" description="Helical" evidence="7">
    <location>
        <begin position="346"/>
        <end position="367"/>
    </location>
</feature>
<feature type="domain" description="ABC3 transporter permease C-terminal" evidence="8">
    <location>
        <begin position="685"/>
        <end position="800"/>
    </location>
</feature>
<comment type="subcellular location">
    <subcellularLocation>
        <location evidence="1">Cell membrane</location>
        <topology evidence="1">Multi-pass membrane protein</topology>
    </subcellularLocation>
</comment>
<dbReference type="PANTHER" id="PTHR30572">
    <property type="entry name" value="MEMBRANE COMPONENT OF TRANSPORTER-RELATED"/>
    <property type="match status" value="1"/>
</dbReference>
<feature type="transmembrane region" description="Helical" evidence="7">
    <location>
        <begin position="255"/>
        <end position="277"/>
    </location>
</feature>
<evidence type="ECO:0000313" key="10">
    <source>
        <dbReference type="Proteomes" id="UP000199708"/>
    </source>
</evidence>
<dbReference type="Pfam" id="PF02687">
    <property type="entry name" value="FtsX"/>
    <property type="match status" value="2"/>
</dbReference>
<accession>A0A1G7NV08</accession>
<reference evidence="9 10" key="1">
    <citation type="submission" date="2016-10" db="EMBL/GenBank/DDBJ databases">
        <authorList>
            <person name="de Groot N.N."/>
        </authorList>
    </citation>
    <scope>NUCLEOTIDE SEQUENCE [LARGE SCALE GENOMIC DNA]</scope>
    <source>
        <strain evidence="9 10">ATCC BAA-466</strain>
    </source>
</reference>
<evidence type="ECO:0000256" key="5">
    <source>
        <dbReference type="ARBA" id="ARBA00023136"/>
    </source>
</evidence>
<evidence type="ECO:0000259" key="8">
    <source>
        <dbReference type="Pfam" id="PF02687"/>
    </source>
</evidence>
<evidence type="ECO:0000313" key="9">
    <source>
        <dbReference type="EMBL" id="SDF77852.1"/>
    </source>
</evidence>
<name>A0A1G7NV08_9LACT</name>
<evidence type="ECO:0000256" key="7">
    <source>
        <dbReference type="SAM" id="Phobius"/>
    </source>
</evidence>
<evidence type="ECO:0000256" key="4">
    <source>
        <dbReference type="ARBA" id="ARBA00022989"/>
    </source>
</evidence>
<gene>
    <name evidence="9" type="ORF">SAMN05421791_10113</name>
</gene>
<organism evidence="9 10">
    <name type="scientific">Facklamia miroungae</name>
    <dbReference type="NCBI Taxonomy" id="120956"/>
    <lineage>
        <taxon>Bacteria</taxon>
        <taxon>Bacillati</taxon>
        <taxon>Bacillota</taxon>
        <taxon>Bacilli</taxon>
        <taxon>Lactobacillales</taxon>
        <taxon>Aerococcaceae</taxon>
        <taxon>Facklamia</taxon>
    </lineage>
</organism>
<sequence>MNKRNFPIFISLFIVSLFFSVVIYYGYNNLLIHYKSTMAQNYADAVIKQELNSQEIKQLQSIETVKLAGGTSVQPDSGLYEKDILAINYQDESINQMRSYSEMIEGHFPENDSQIVLSKSFIDKHQLKLGNRLSIKLGSRVVNQKEVGPLSTVTNEETFNVINTKEYEIVGVYEDVYNKYSKITYALTYAISDQPLQASIKFDSFEEAYKNRETLQEQMSQTLDRALDLEFNERLIAYFGVENDPIQQFMSKAMIIFSLIVCLALFIFFIKNIFWVWGLRKIKELSVYKSIGTTNLQIYKLLVKEAIWLSIIPILIGHFLGFAILSDLFINIQKAQEVTKIELIQINPLLSLVILLITFSVVLFAVITPTRKITQISIIDGIKGNISLGKTSKKKADNLWQELRLNNLASIKSQTYISAIGIIIISLFILVVSISRYYTNFGYFDEGYNIIVDYYSKDNEIPVVLKDILKEIPHNKGYISKAKYLSIENNLALSNQAEEVGLGKKLKQELEKMDSDYLEGFLIALEEKDLKKMGGEKGQFILDNRVQEDPQTPIAKAKKIPYFKNVEKMDIFIGENYRSKIKIATTINDPGMYESRTLPFQVKLYTDFANYHRLMEDANSEVARYPYKLKINVAEAEVNDVKHYIEAMINQQVAYDDQYEIISGEEVKINRAQSLNSLIKIIVAIGLIIFILNLTNGYSSINMSLMNRKKEIGMLYSCGMDSKELKKLYLKEFFFEQIKSFMLSIFVTLSVMICISLLSSTLSLGILIKNYYYLPFLGFSLVIYLINLLIYYLSLKRILDRPIIDLIRTI</sequence>
<keyword evidence="10" id="KW-1185">Reference proteome</keyword>
<proteinExistence type="inferred from homology"/>
<feature type="domain" description="ABC3 transporter permease C-terminal" evidence="8">
    <location>
        <begin position="257"/>
        <end position="377"/>
    </location>
</feature>
<keyword evidence="3 7" id="KW-0812">Transmembrane</keyword>
<protein>
    <submittedName>
        <fullName evidence="9">Putative ABC transport system permease protein</fullName>
    </submittedName>
</protein>
<dbReference type="GO" id="GO:0022857">
    <property type="term" value="F:transmembrane transporter activity"/>
    <property type="evidence" value="ECO:0007669"/>
    <property type="project" value="TreeGrafter"/>
</dbReference>
<evidence type="ECO:0000256" key="3">
    <source>
        <dbReference type="ARBA" id="ARBA00022692"/>
    </source>
</evidence>
<dbReference type="EMBL" id="FNCK01000001">
    <property type="protein sequence ID" value="SDF77852.1"/>
    <property type="molecule type" value="Genomic_DNA"/>
</dbReference>
<dbReference type="GO" id="GO:0005886">
    <property type="term" value="C:plasma membrane"/>
    <property type="evidence" value="ECO:0007669"/>
    <property type="project" value="UniProtKB-SubCell"/>
</dbReference>
<keyword evidence="5 7" id="KW-0472">Membrane</keyword>
<dbReference type="STRING" id="120956.SAMN05421791_10113"/>
<feature type="transmembrane region" description="Helical" evidence="7">
    <location>
        <begin position="415"/>
        <end position="434"/>
    </location>
</feature>
<evidence type="ECO:0000256" key="6">
    <source>
        <dbReference type="ARBA" id="ARBA00038076"/>
    </source>
</evidence>
<dbReference type="AlphaFoldDB" id="A0A1G7NV08"/>
<feature type="transmembrane region" description="Helical" evidence="7">
    <location>
        <begin position="306"/>
        <end position="325"/>
    </location>
</feature>
<feature type="transmembrane region" description="Helical" evidence="7">
    <location>
        <begin position="678"/>
        <end position="698"/>
    </location>
</feature>
<feature type="transmembrane region" description="Helical" evidence="7">
    <location>
        <begin position="741"/>
        <end position="759"/>
    </location>
</feature>
<dbReference type="InterPro" id="IPR003838">
    <property type="entry name" value="ABC3_permease_C"/>
</dbReference>
<dbReference type="InterPro" id="IPR050250">
    <property type="entry name" value="Macrolide_Exporter_MacB"/>
</dbReference>
<dbReference type="Proteomes" id="UP000199708">
    <property type="component" value="Unassembled WGS sequence"/>
</dbReference>
<dbReference type="PANTHER" id="PTHR30572:SF4">
    <property type="entry name" value="ABC TRANSPORTER PERMEASE YTRF"/>
    <property type="match status" value="1"/>
</dbReference>
<feature type="transmembrane region" description="Helical" evidence="7">
    <location>
        <begin position="771"/>
        <end position="793"/>
    </location>
</feature>
<keyword evidence="4 7" id="KW-1133">Transmembrane helix</keyword>
<dbReference type="OrthoDB" id="9793166at2"/>
<feature type="transmembrane region" description="Helical" evidence="7">
    <location>
        <begin position="6"/>
        <end position="27"/>
    </location>
</feature>